<dbReference type="Pfam" id="PF00550">
    <property type="entry name" value="PP-binding"/>
    <property type="match status" value="1"/>
</dbReference>
<dbReference type="GO" id="GO:0031177">
    <property type="term" value="F:phosphopantetheine binding"/>
    <property type="evidence" value="ECO:0007669"/>
    <property type="project" value="TreeGrafter"/>
</dbReference>
<dbReference type="InterPro" id="IPR042099">
    <property type="entry name" value="ANL_N_sf"/>
</dbReference>
<dbReference type="PANTHER" id="PTHR45527:SF1">
    <property type="entry name" value="FATTY ACID SYNTHASE"/>
    <property type="match status" value="1"/>
</dbReference>
<proteinExistence type="predicted"/>
<dbReference type="Pfam" id="PF00501">
    <property type="entry name" value="AMP-binding"/>
    <property type="match status" value="1"/>
</dbReference>
<evidence type="ECO:0000259" key="1">
    <source>
        <dbReference type="PROSITE" id="PS50075"/>
    </source>
</evidence>
<dbReference type="CDD" id="cd05930">
    <property type="entry name" value="A_NRPS"/>
    <property type="match status" value="1"/>
</dbReference>
<keyword evidence="3" id="KW-1185">Reference proteome</keyword>
<dbReference type="Proteomes" id="UP000002007">
    <property type="component" value="Chromosome"/>
</dbReference>
<feature type="domain" description="Carrier" evidence="1">
    <location>
        <begin position="413"/>
        <end position="488"/>
    </location>
</feature>
<dbReference type="SUPFAM" id="SSF47336">
    <property type="entry name" value="ACP-like"/>
    <property type="match status" value="1"/>
</dbReference>
<dbReference type="InterPro" id="IPR036736">
    <property type="entry name" value="ACP-like_sf"/>
</dbReference>
<evidence type="ECO:0000313" key="2">
    <source>
        <dbReference type="EMBL" id="ABY21895.1"/>
    </source>
</evidence>
<dbReference type="PROSITE" id="PS50075">
    <property type="entry name" value="CARRIER"/>
    <property type="match status" value="1"/>
</dbReference>
<dbReference type="InterPro" id="IPR025110">
    <property type="entry name" value="AMP-bd_C"/>
</dbReference>
<dbReference type="PANTHER" id="PTHR45527">
    <property type="entry name" value="NONRIBOSOMAL PEPTIDE SYNTHETASE"/>
    <property type="match status" value="1"/>
</dbReference>
<dbReference type="HOGENOM" id="CLU_000022_2_12_11"/>
<dbReference type="Gene3D" id="1.10.1200.10">
    <property type="entry name" value="ACP-like"/>
    <property type="match status" value="1"/>
</dbReference>
<dbReference type="InterPro" id="IPR000873">
    <property type="entry name" value="AMP-dep_synth/lig_dom"/>
</dbReference>
<dbReference type="SUPFAM" id="SSF56801">
    <property type="entry name" value="Acetyl-CoA synthetase-like"/>
    <property type="match status" value="1"/>
</dbReference>
<dbReference type="InterPro" id="IPR009081">
    <property type="entry name" value="PP-bd_ACP"/>
</dbReference>
<accession>A9WL62</accession>
<sequence>MLQTSGARIVLTSPSSTERLQSVEAQLIDIEKRAQFDGGFQALAEPQRDSAASVLFTSGSSGTPKAIVLEHQNLVSFATNQGMPQLSTSDQVGQVSSISFDAFHFEFWSSLLAGAQVIILPPVPELLAADFRRQMVKFGITAMLVPTMVVNHVVRADSEAFSSLRILGVGGDVLLPSAAKALLDSRFDGELINFFGPAEITTACTAHRVTKEDADADSVPIGLPLTGVTIRIVDENLRDVAEGEPGELLVAGPGVAKGDQDRPDLTAERFIMIDQEAGQPLRMYRTGDLARRRPDNVLVFMGRADNQVKIRGYRVEHGEIERALCRYEEVHDAVVIADGEGNDRRLVAFVVLEGDISVKELRQRAELHLPDFMVPSQFIVQDHMPATAHGKRDVAALREILAQERKPEASQYEPTTETERYLTELWAELLNVEGIGCDEDFFALGGHSLLAFRMHRRVTRDLACRVSFADLLASSVLRDQAQVIDSMLVSGQS</sequence>
<reference evidence="3" key="1">
    <citation type="journal article" date="2008" name="J. Bacteriol.">
        <title>Genome sequence of the fish pathogen Renibacterium salmoninarum suggests reductive evolution away from an environmental Arthrobacter ancestor.</title>
        <authorList>
            <person name="Wiens G.D."/>
            <person name="Rockey D.D."/>
            <person name="Wu Z."/>
            <person name="Chang J."/>
            <person name="Levy R."/>
            <person name="Crane S."/>
            <person name="Chen D.S."/>
            <person name="Capri G.R."/>
            <person name="Burnett J.R."/>
            <person name="Sudheesh P.S."/>
            <person name="Schipma M.J."/>
            <person name="Burd H."/>
            <person name="Bhattacharyya A."/>
            <person name="Rhodes L.D."/>
            <person name="Kaul R."/>
            <person name="Strom M.S."/>
        </authorList>
    </citation>
    <scope>NUCLEOTIDE SEQUENCE [LARGE SCALE GENOMIC DNA]</scope>
    <source>
        <strain evidence="3">ATCC 33209 / DSM 20767 / JCM 11484 / NBRC 15589 / NCIMB 2235</strain>
    </source>
</reference>
<dbReference type="InterPro" id="IPR020845">
    <property type="entry name" value="AMP-binding_CS"/>
</dbReference>
<dbReference type="EMBL" id="CP000910">
    <property type="protein sequence ID" value="ABY21895.1"/>
    <property type="molecule type" value="Genomic_DNA"/>
</dbReference>
<dbReference type="Gene3D" id="3.30.300.30">
    <property type="match status" value="1"/>
</dbReference>
<evidence type="ECO:0000313" key="3">
    <source>
        <dbReference type="Proteomes" id="UP000002007"/>
    </source>
</evidence>
<dbReference type="PROSITE" id="PS00455">
    <property type="entry name" value="AMP_BINDING"/>
    <property type="match status" value="1"/>
</dbReference>
<gene>
    <name evidence="2" type="ordered locus">RSal33209_0139</name>
</gene>
<dbReference type="KEGG" id="rsa:RSal33209_0139"/>
<dbReference type="GO" id="GO:0005737">
    <property type="term" value="C:cytoplasm"/>
    <property type="evidence" value="ECO:0007669"/>
    <property type="project" value="TreeGrafter"/>
</dbReference>
<dbReference type="AlphaFoldDB" id="A9WL62"/>
<dbReference type="InterPro" id="IPR045851">
    <property type="entry name" value="AMP-bd_C_sf"/>
</dbReference>
<name>A9WL62_RENSM</name>
<dbReference type="eggNOG" id="COG1020">
    <property type="taxonomic scope" value="Bacteria"/>
</dbReference>
<dbReference type="GO" id="GO:0043041">
    <property type="term" value="P:amino acid activation for nonribosomal peptide biosynthetic process"/>
    <property type="evidence" value="ECO:0007669"/>
    <property type="project" value="TreeGrafter"/>
</dbReference>
<dbReference type="STRING" id="288705.RSal33209_0139"/>
<organism evidence="2 3">
    <name type="scientific">Renibacterium salmoninarum (strain ATCC 33209 / DSM 20767 / JCM 11484 / NBRC 15589 / NCIMB 2235)</name>
    <dbReference type="NCBI Taxonomy" id="288705"/>
    <lineage>
        <taxon>Bacteria</taxon>
        <taxon>Bacillati</taxon>
        <taxon>Actinomycetota</taxon>
        <taxon>Actinomycetes</taxon>
        <taxon>Micrococcales</taxon>
        <taxon>Micrococcaceae</taxon>
        <taxon>Renibacterium</taxon>
    </lineage>
</organism>
<protein>
    <submittedName>
        <fullName evidence="2">Peptide synthetase</fullName>
    </submittedName>
</protein>
<dbReference type="Gene3D" id="3.40.50.12780">
    <property type="entry name" value="N-terminal domain of ligase-like"/>
    <property type="match status" value="1"/>
</dbReference>
<dbReference type="Pfam" id="PF13193">
    <property type="entry name" value="AMP-binding_C"/>
    <property type="match status" value="1"/>
</dbReference>
<dbReference type="GO" id="GO:0044550">
    <property type="term" value="P:secondary metabolite biosynthetic process"/>
    <property type="evidence" value="ECO:0007669"/>
    <property type="project" value="TreeGrafter"/>
</dbReference>